<dbReference type="GO" id="GO:0000244">
    <property type="term" value="P:spliceosomal tri-snRNP complex assembly"/>
    <property type="evidence" value="ECO:0007669"/>
    <property type="project" value="InterPro"/>
</dbReference>
<keyword evidence="4" id="KW-0747">Spliceosome</keyword>
<reference evidence="11" key="1">
    <citation type="submission" date="2020-03" db="EMBL/GenBank/DDBJ databases">
        <title>FDA dAtabase for Regulatory Grade micrObial Sequences (FDA-ARGOS): Supporting development and validation of Infectious Disease Dx tests.</title>
        <authorList>
            <person name="Campos J."/>
            <person name="Goldberg B."/>
            <person name="Tallon L."/>
            <person name="Sadzewicz L."/>
            <person name="Vavikolanu K."/>
            <person name="Mehta A."/>
            <person name="Aluvathingal J."/>
            <person name="Nadendla S."/>
            <person name="Nandy P."/>
            <person name="Geyer C."/>
            <person name="Yan Y."/>
            <person name="Sichtig H."/>
        </authorList>
    </citation>
    <scope>NUCLEOTIDE SEQUENCE [LARGE SCALE GENOMIC DNA]</scope>
    <source>
        <strain evidence="11">FDAARGOS_652</strain>
    </source>
</reference>
<comment type="caution">
    <text evidence="11">The sequence shown here is derived from an EMBL/GenBank/DDBJ whole genome shotgun (WGS) entry which is preliminary data.</text>
</comment>
<dbReference type="InterPro" id="IPR012976">
    <property type="entry name" value="NOSIC"/>
</dbReference>
<evidence type="ECO:0000256" key="2">
    <source>
        <dbReference type="ARBA" id="ARBA00005572"/>
    </source>
</evidence>
<evidence type="ECO:0000259" key="10">
    <source>
        <dbReference type="PROSITE" id="PS51358"/>
    </source>
</evidence>
<accession>A0A8X7NQ37</accession>
<dbReference type="InterPro" id="IPR036070">
    <property type="entry name" value="Nop_dom_sf"/>
</dbReference>
<evidence type="ECO:0000256" key="9">
    <source>
        <dbReference type="SAM" id="MobiDB-lite"/>
    </source>
</evidence>
<protein>
    <submittedName>
        <fullName evidence="11">Prp31 C terminal domain family protein</fullName>
    </submittedName>
</protein>
<dbReference type="Proteomes" id="UP000590412">
    <property type="component" value="Unassembled WGS sequence"/>
</dbReference>
<keyword evidence="8" id="KW-0687">Ribonucleoprotein</keyword>
<dbReference type="Gene3D" id="1.10.246.90">
    <property type="entry name" value="Nop domain"/>
    <property type="match status" value="1"/>
</dbReference>
<dbReference type="PROSITE" id="PS51358">
    <property type="entry name" value="NOP"/>
    <property type="match status" value="1"/>
</dbReference>
<dbReference type="GO" id="GO:0071011">
    <property type="term" value="C:precatalytic spliceosome"/>
    <property type="evidence" value="ECO:0007669"/>
    <property type="project" value="TreeGrafter"/>
</dbReference>
<evidence type="ECO:0000256" key="3">
    <source>
        <dbReference type="ARBA" id="ARBA00022664"/>
    </source>
</evidence>
<dbReference type="InterPro" id="IPR002687">
    <property type="entry name" value="Nop_dom"/>
</dbReference>
<sequence length="511" mass="57372">MADYEKQLLEDLDSSDDDDDALVSSKEDSLQQSLADLVAFNATTSPFQVVLEHPDIESVTEYSRLSKVYPLIPMLKAKFEEQSLDDSKTDYLELLAEIDNDAEFQSEEYRFIVTINELSSIINNEILAFSMLLKMQYKLVFPELESLVPNNVDYARIVLIIKQDLVNIKNYETELKTIMTNDKSLLLVISALQQARGGFKLSEGDWNKIVSCALLILKLDEILQQLSNFISSKLAKFAPNVAAIIGPVASSQLLIATGSLKQLALTPACNIPSLGIRDLATSTKTASRNIRQTGYVYHSDLVKYLPPEIQRSVMRIISGKVILAARIDLAKSAPDGKLGEKFKSEIETKIDKLLAPPEQVPNKALPAPIEIKSKKRGGRRFRKMKERFQMSELRKAQNKMEFGKQEDTIMDDFGEEIGLGMSRSGGGNRLGQIQINKNTDARMSKAMAERLHKQKVAANVENFWDEDFDSIILSKPVKNTTPNESESRWLGTSMKSKAKLESNPEKKRKLE</sequence>
<evidence type="ECO:0000256" key="1">
    <source>
        <dbReference type="ARBA" id="ARBA00004123"/>
    </source>
</evidence>
<keyword evidence="7" id="KW-0539">Nucleus</keyword>
<dbReference type="PANTHER" id="PTHR13904:SF0">
    <property type="entry name" value="U4_U6 SMALL NUCLEAR RIBONUCLEOPROTEIN PRP31"/>
    <property type="match status" value="1"/>
</dbReference>
<dbReference type="GO" id="GO:0046540">
    <property type="term" value="C:U4/U6 x U5 tri-snRNP complex"/>
    <property type="evidence" value="ECO:0007669"/>
    <property type="project" value="InterPro"/>
</dbReference>
<comment type="subcellular location">
    <subcellularLocation>
        <location evidence="1">Nucleus</location>
    </subcellularLocation>
</comment>
<feature type="region of interest" description="Disordered" evidence="9">
    <location>
        <begin position="1"/>
        <end position="25"/>
    </location>
</feature>
<evidence type="ECO:0000256" key="7">
    <source>
        <dbReference type="ARBA" id="ARBA00023242"/>
    </source>
</evidence>
<organism evidence="11 12">
    <name type="scientific">Candida parapsilosis</name>
    <name type="common">Yeast</name>
    <dbReference type="NCBI Taxonomy" id="5480"/>
    <lineage>
        <taxon>Eukaryota</taxon>
        <taxon>Fungi</taxon>
        <taxon>Dikarya</taxon>
        <taxon>Ascomycota</taxon>
        <taxon>Saccharomycotina</taxon>
        <taxon>Pichiomycetes</taxon>
        <taxon>Debaryomycetaceae</taxon>
        <taxon>Candida/Lodderomyces clade</taxon>
        <taxon>Candida</taxon>
    </lineage>
</organism>
<feature type="domain" description="Nop" evidence="10">
    <location>
        <begin position="237"/>
        <end position="355"/>
    </location>
</feature>
<dbReference type="InterPro" id="IPR019175">
    <property type="entry name" value="Prp31_C"/>
</dbReference>
<evidence type="ECO:0000256" key="8">
    <source>
        <dbReference type="ARBA" id="ARBA00023274"/>
    </source>
</evidence>
<keyword evidence="6" id="KW-0508">mRNA splicing</keyword>
<keyword evidence="5" id="KW-0694">RNA-binding</keyword>
<proteinExistence type="inferred from homology"/>
<dbReference type="InterPro" id="IPR042239">
    <property type="entry name" value="Nop_C"/>
</dbReference>
<dbReference type="InterPro" id="IPR027105">
    <property type="entry name" value="Prp31"/>
</dbReference>
<feature type="region of interest" description="Disordered" evidence="9">
    <location>
        <begin position="474"/>
        <end position="511"/>
    </location>
</feature>
<dbReference type="Pfam" id="PF09785">
    <property type="entry name" value="Prp31_C"/>
    <property type="match status" value="1"/>
</dbReference>
<keyword evidence="3" id="KW-0507">mRNA processing</keyword>
<comment type="similarity">
    <text evidence="2">Belongs to the PRP31 family.</text>
</comment>
<evidence type="ECO:0000256" key="4">
    <source>
        <dbReference type="ARBA" id="ARBA00022728"/>
    </source>
</evidence>
<dbReference type="AlphaFoldDB" id="A0A8X7NQ37"/>
<dbReference type="Pfam" id="PF01798">
    <property type="entry name" value="Nop"/>
    <property type="match status" value="1"/>
</dbReference>
<dbReference type="GO" id="GO:0003723">
    <property type="term" value="F:RNA binding"/>
    <property type="evidence" value="ECO:0007669"/>
    <property type="project" value="UniProtKB-KW"/>
</dbReference>
<name>A0A8X7NQ37_CANPA</name>
<evidence type="ECO:0000313" key="11">
    <source>
        <dbReference type="EMBL" id="KAF6057505.1"/>
    </source>
</evidence>
<dbReference type="SMART" id="SM00931">
    <property type="entry name" value="NOSIC"/>
    <property type="match status" value="1"/>
</dbReference>
<dbReference type="GO" id="GO:0005687">
    <property type="term" value="C:U4 snRNP"/>
    <property type="evidence" value="ECO:0007669"/>
    <property type="project" value="TreeGrafter"/>
</dbReference>
<dbReference type="Gene3D" id="1.10.287.4070">
    <property type="match status" value="1"/>
</dbReference>
<evidence type="ECO:0000256" key="5">
    <source>
        <dbReference type="ARBA" id="ARBA00022884"/>
    </source>
</evidence>
<evidence type="ECO:0000313" key="12">
    <source>
        <dbReference type="Proteomes" id="UP000590412"/>
    </source>
</evidence>
<dbReference type="SUPFAM" id="SSF89124">
    <property type="entry name" value="Nop domain"/>
    <property type="match status" value="1"/>
</dbReference>
<feature type="compositionally biased region" description="Acidic residues" evidence="9">
    <location>
        <begin position="10"/>
        <end position="21"/>
    </location>
</feature>
<evidence type="ECO:0000256" key="6">
    <source>
        <dbReference type="ARBA" id="ARBA00023187"/>
    </source>
</evidence>
<dbReference type="EMBL" id="JABWAB010000003">
    <property type="protein sequence ID" value="KAF6057505.1"/>
    <property type="molecule type" value="Genomic_DNA"/>
</dbReference>
<gene>
    <name evidence="11" type="ORF">FOB60_002060</name>
</gene>
<dbReference type="PANTHER" id="PTHR13904">
    <property type="entry name" value="PRE-MRNA SPLICING FACTOR PRP31"/>
    <property type="match status" value="1"/>
</dbReference>
<dbReference type="OrthoDB" id="4771285at2759"/>